<dbReference type="Proteomes" id="UP000054270">
    <property type="component" value="Unassembled WGS sequence"/>
</dbReference>
<reference evidence="3" key="1">
    <citation type="submission" date="2014-04" db="EMBL/GenBank/DDBJ databases">
        <title>Evolutionary Origins and Diversification of the Mycorrhizal Mutualists.</title>
        <authorList>
            <consortium name="DOE Joint Genome Institute"/>
            <consortium name="Mycorrhizal Genomics Consortium"/>
            <person name="Kohler A."/>
            <person name="Kuo A."/>
            <person name="Nagy L.G."/>
            <person name="Floudas D."/>
            <person name="Copeland A."/>
            <person name="Barry K.W."/>
            <person name="Cichocki N."/>
            <person name="Veneault-Fourrey C."/>
            <person name="LaButti K."/>
            <person name="Lindquist E.A."/>
            <person name="Lipzen A."/>
            <person name="Lundell T."/>
            <person name="Morin E."/>
            <person name="Murat C."/>
            <person name="Riley R."/>
            <person name="Ohm R."/>
            <person name="Sun H."/>
            <person name="Tunlid A."/>
            <person name="Henrissat B."/>
            <person name="Grigoriev I.V."/>
            <person name="Hibbett D.S."/>
            <person name="Martin F."/>
        </authorList>
    </citation>
    <scope>NUCLEOTIDE SEQUENCE [LARGE SCALE GENOMIC DNA]</scope>
    <source>
        <strain evidence="3">FD-334 SS-4</strain>
    </source>
</reference>
<organism evidence="2 3">
    <name type="scientific">Hypholoma sublateritium (strain FD-334 SS-4)</name>
    <dbReference type="NCBI Taxonomy" id="945553"/>
    <lineage>
        <taxon>Eukaryota</taxon>
        <taxon>Fungi</taxon>
        <taxon>Dikarya</taxon>
        <taxon>Basidiomycota</taxon>
        <taxon>Agaricomycotina</taxon>
        <taxon>Agaricomycetes</taxon>
        <taxon>Agaricomycetidae</taxon>
        <taxon>Agaricales</taxon>
        <taxon>Agaricineae</taxon>
        <taxon>Strophariaceae</taxon>
        <taxon>Hypholoma</taxon>
    </lineage>
</organism>
<gene>
    <name evidence="2" type="ORF">HYPSUDRAFT_478388</name>
</gene>
<feature type="compositionally biased region" description="Polar residues" evidence="1">
    <location>
        <begin position="1"/>
        <end position="11"/>
    </location>
</feature>
<feature type="region of interest" description="Disordered" evidence="1">
    <location>
        <begin position="123"/>
        <end position="150"/>
    </location>
</feature>
<accession>A0A0D2LBI3</accession>
<dbReference type="AlphaFoldDB" id="A0A0D2LBI3"/>
<feature type="compositionally biased region" description="Polar residues" evidence="1">
    <location>
        <begin position="253"/>
        <end position="265"/>
    </location>
</feature>
<sequence length="406" mass="43765">MPLETDSSIVADSTLSSSPLPPPMQRDPDASMQIKRSARTYGRRQEAPLVETPEIPSSFPSSSSSFSTHNTAPPGLSEEIPPTSPQTQPTNYDTTLNSDEDDENASNASPKFTFGWKAKMLALDEESDTETPVDSAAPTSSNGTAGFGRPFLLEEHSTGLKSTSLEADTIARSACVTSNDLFRDQSLSQGEQSSSQVPPSRDAFVLSSPKVAPPTRKRLSKVVHDSDSEPEPSKASSSTSPSSSSQLIHPINTPKSRSLTTTPPTSDDEFPMKISCSAGRRKANTHLRPSVPPLELVEGLPSEPRTRTTSKNKPKVKAMTKKEKAEMAKERSRMAAGSNASTVLSRGTLNNYTKEGLFAKLYSSIRSYRGLFFSARKSAYRTGCACRTHIPSCSREYHPGATSGLE</sequence>
<protein>
    <submittedName>
        <fullName evidence="2">Uncharacterized protein</fullName>
    </submittedName>
</protein>
<feature type="compositionally biased region" description="Low complexity" evidence="1">
    <location>
        <begin position="186"/>
        <end position="196"/>
    </location>
</feature>
<feature type="compositionally biased region" description="Low complexity" evidence="1">
    <location>
        <begin position="233"/>
        <end position="245"/>
    </location>
</feature>
<dbReference type="EMBL" id="KN817536">
    <property type="protein sequence ID" value="KJA24602.1"/>
    <property type="molecule type" value="Genomic_DNA"/>
</dbReference>
<proteinExistence type="predicted"/>
<evidence type="ECO:0000313" key="2">
    <source>
        <dbReference type="EMBL" id="KJA24602.1"/>
    </source>
</evidence>
<feature type="region of interest" description="Disordered" evidence="1">
    <location>
        <begin position="1"/>
        <end position="111"/>
    </location>
</feature>
<feature type="compositionally biased region" description="Polar residues" evidence="1">
    <location>
        <begin position="85"/>
        <end position="97"/>
    </location>
</feature>
<evidence type="ECO:0000313" key="3">
    <source>
        <dbReference type="Proteomes" id="UP000054270"/>
    </source>
</evidence>
<keyword evidence="3" id="KW-1185">Reference proteome</keyword>
<name>A0A0D2LBI3_HYPSF</name>
<feature type="region of interest" description="Disordered" evidence="1">
    <location>
        <begin position="186"/>
        <end position="314"/>
    </location>
</feature>
<feature type="compositionally biased region" description="Low complexity" evidence="1">
    <location>
        <begin position="56"/>
        <end position="67"/>
    </location>
</feature>
<evidence type="ECO:0000256" key="1">
    <source>
        <dbReference type="SAM" id="MobiDB-lite"/>
    </source>
</evidence>
<dbReference type="STRING" id="945553.A0A0D2LBI3"/>